<reference evidence="4 5" key="1">
    <citation type="submission" date="2024-03" db="EMBL/GenBank/DDBJ databases">
        <title>Actinomycetospora sp. OC33-EN07, a novel actinomycete isolated from wild orchid (Aerides multiflora).</title>
        <authorList>
            <person name="Suriyachadkun C."/>
        </authorList>
    </citation>
    <scope>NUCLEOTIDE SEQUENCE [LARGE SCALE GENOMIC DNA]</scope>
    <source>
        <strain evidence="4 5">OC33-EN07</strain>
    </source>
</reference>
<name>A0ABU8M8F6_9PSEU</name>
<evidence type="ECO:0000313" key="4">
    <source>
        <dbReference type="EMBL" id="MEJ2863301.1"/>
    </source>
</evidence>
<dbReference type="EMBL" id="JBBEGM010000008">
    <property type="protein sequence ID" value="MEJ2863301.1"/>
    <property type="molecule type" value="Genomic_DNA"/>
</dbReference>
<dbReference type="Pfam" id="PF13845">
    <property type="entry name" value="Septum_form"/>
    <property type="match status" value="1"/>
</dbReference>
<dbReference type="InterPro" id="IPR026004">
    <property type="entry name" value="Septum_form"/>
</dbReference>
<feature type="region of interest" description="Disordered" evidence="1">
    <location>
        <begin position="83"/>
        <end position="110"/>
    </location>
</feature>
<feature type="transmembrane region" description="Helical" evidence="2">
    <location>
        <begin position="54"/>
        <end position="73"/>
    </location>
</feature>
<evidence type="ECO:0000256" key="2">
    <source>
        <dbReference type="SAM" id="Phobius"/>
    </source>
</evidence>
<keyword evidence="2" id="KW-0472">Membrane</keyword>
<feature type="compositionally biased region" description="Low complexity" evidence="1">
    <location>
        <begin position="83"/>
        <end position="96"/>
    </location>
</feature>
<feature type="region of interest" description="Disordered" evidence="1">
    <location>
        <begin position="1"/>
        <end position="26"/>
    </location>
</feature>
<organism evidence="4 5">
    <name type="scientific">Actinomycetospora flava</name>
    <dbReference type="NCBI Taxonomy" id="3129232"/>
    <lineage>
        <taxon>Bacteria</taxon>
        <taxon>Bacillati</taxon>
        <taxon>Actinomycetota</taxon>
        <taxon>Actinomycetes</taxon>
        <taxon>Pseudonocardiales</taxon>
        <taxon>Pseudonocardiaceae</taxon>
        <taxon>Actinomycetospora</taxon>
    </lineage>
</organism>
<dbReference type="Proteomes" id="UP001369736">
    <property type="component" value="Unassembled WGS sequence"/>
</dbReference>
<protein>
    <submittedName>
        <fullName evidence="4">Septum formation family protein</fullName>
    </submittedName>
</protein>
<keyword evidence="2" id="KW-0812">Transmembrane</keyword>
<feature type="region of interest" description="Disordered" evidence="1">
    <location>
        <begin position="351"/>
        <end position="413"/>
    </location>
</feature>
<feature type="domain" description="Septum formation-related" evidence="3">
    <location>
        <begin position="110"/>
        <end position="325"/>
    </location>
</feature>
<evidence type="ECO:0000259" key="3">
    <source>
        <dbReference type="Pfam" id="PF13845"/>
    </source>
</evidence>
<accession>A0ABU8M8F6</accession>
<keyword evidence="5" id="KW-1185">Reference proteome</keyword>
<sequence length="413" mass="41604">MLLRERQSGPSGDGGPDGEYNADGDARGVDRWLDRVLGADDAADPRRRAARRGVVGVLAGALIMLIAATALAATGSGPEVLGFSGSSSGPAGASSAGEDDGPPPLTTQPGACLTWSRDDAGDVREVDCAQSHLFESVGAVDAAQPPGAPFPADPAWQQLVTDQCTPQARTYLQGKLDPAGRYKAGALKPTQAAWDAGDRTVRCGLQAPGRTGALFSSTGRVTDADQAVVFDQGTCLGLAGKEVSDPTACGETHAAEVAGTVDLGTQFRQGFPSVDEQDNYLQPTCQRIAEQYVGSAQKLTDSKLTVYWTNLAEESWTAGTRRVSCNLGSLLADSSGFAPLTGKAAEGVTIGGEAPASTVPSLRPGAPASVPGSTTAAPAPEGGAAGGSATQPGSGQQPGLPVPSLPVPGLGGG</sequence>
<keyword evidence="2" id="KW-1133">Transmembrane helix</keyword>
<proteinExistence type="predicted"/>
<evidence type="ECO:0000256" key="1">
    <source>
        <dbReference type="SAM" id="MobiDB-lite"/>
    </source>
</evidence>
<feature type="compositionally biased region" description="Low complexity" evidence="1">
    <location>
        <begin position="371"/>
        <end position="399"/>
    </location>
</feature>
<dbReference type="RefSeq" id="WP_337704669.1">
    <property type="nucleotide sequence ID" value="NZ_JBBEGM010000008.1"/>
</dbReference>
<gene>
    <name evidence="4" type="ORF">WCD58_19190</name>
</gene>
<comment type="caution">
    <text evidence="4">The sequence shown here is derived from an EMBL/GenBank/DDBJ whole genome shotgun (WGS) entry which is preliminary data.</text>
</comment>
<evidence type="ECO:0000313" key="5">
    <source>
        <dbReference type="Proteomes" id="UP001369736"/>
    </source>
</evidence>